<accession>A0A2T6G1J6</accession>
<feature type="transmembrane region" description="Helical" evidence="1">
    <location>
        <begin position="220"/>
        <end position="242"/>
    </location>
</feature>
<dbReference type="EMBL" id="PYHP01000043">
    <property type="protein sequence ID" value="PUA38016.1"/>
    <property type="molecule type" value="Genomic_DNA"/>
</dbReference>
<organism evidence="3 4">
    <name type="scientific">Paenibacillus elgii</name>
    <dbReference type="NCBI Taxonomy" id="189691"/>
    <lineage>
        <taxon>Bacteria</taxon>
        <taxon>Bacillati</taxon>
        <taxon>Bacillota</taxon>
        <taxon>Bacilli</taxon>
        <taxon>Bacillales</taxon>
        <taxon>Paenibacillaceae</taxon>
        <taxon>Paenibacillus</taxon>
    </lineage>
</organism>
<evidence type="ECO:0000259" key="2">
    <source>
        <dbReference type="Pfam" id="PF00881"/>
    </source>
</evidence>
<dbReference type="InterPro" id="IPR029479">
    <property type="entry name" value="Nitroreductase"/>
</dbReference>
<reference evidence="3 4" key="1">
    <citation type="submission" date="2018-03" db="EMBL/GenBank/DDBJ databases">
        <title>Genome sequence of Paenibacillus elgii strain AC13 an antimicrobial compound producing bacteria.</title>
        <authorList>
            <person name="Kurokawa A.S."/>
            <person name="Araujo J.F."/>
            <person name="Costa R.A."/>
            <person name="Ortega D.B."/>
            <person name="Pires A.S."/>
            <person name="Pappas G.J.Jr."/>
            <person name="Franco O.L."/>
            <person name="Barreto C."/>
            <person name="Magalhaes B.S."/>
            <person name="Kruger R.H."/>
        </authorList>
    </citation>
    <scope>NUCLEOTIDE SEQUENCE [LARGE SCALE GENOMIC DNA]</scope>
    <source>
        <strain evidence="3 4">AC13</strain>
    </source>
</reference>
<dbReference type="Proteomes" id="UP000244184">
    <property type="component" value="Unassembled WGS sequence"/>
</dbReference>
<dbReference type="Pfam" id="PF00881">
    <property type="entry name" value="Nitroreductase"/>
    <property type="match status" value="1"/>
</dbReference>
<evidence type="ECO:0000313" key="3">
    <source>
        <dbReference type="EMBL" id="PUA38016.1"/>
    </source>
</evidence>
<name>A0A2T6G1J6_9BACL</name>
<evidence type="ECO:0000256" key="1">
    <source>
        <dbReference type="SAM" id="Phobius"/>
    </source>
</evidence>
<proteinExistence type="predicted"/>
<feature type="domain" description="Nitroreductase" evidence="2">
    <location>
        <begin position="92"/>
        <end position="261"/>
    </location>
</feature>
<keyword evidence="1" id="KW-0472">Membrane</keyword>
<dbReference type="AlphaFoldDB" id="A0A2T6G1J6"/>
<dbReference type="GO" id="GO:0016491">
    <property type="term" value="F:oxidoreductase activity"/>
    <property type="evidence" value="ECO:0007669"/>
    <property type="project" value="InterPro"/>
</dbReference>
<keyword evidence="1" id="KW-0812">Transmembrane</keyword>
<dbReference type="SUPFAM" id="SSF55469">
    <property type="entry name" value="FMN-dependent nitroreductase-like"/>
    <property type="match status" value="1"/>
</dbReference>
<dbReference type="InterPro" id="IPR000415">
    <property type="entry name" value="Nitroreductase-like"/>
</dbReference>
<gene>
    <name evidence="3" type="ORF">C8Z91_16565</name>
</gene>
<comment type="caution">
    <text evidence="3">The sequence shown here is derived from an EMBL/GenBank/DDBJ whole genome shotgun (WGS) entry which is preliminary data.</text>
</comment>
<dbReference type="Gene3D" id="3.40.109.10">
    <property type="entry name" value="NADH Oxidase"/>
    <property type="match status" value="1"/>
</dbReference>
<keyword evidence="1" id="KW-1133">Transmembrane helix</keyword>
<protein>
    <recommendedName>
        <fullName evidence="2">Nitroreductase domain-containing protein</fullName>
    </recommendedName>
</protein>
<evidence type="ECO:0000313" key="4">
    <source>
        <dbReference type="Proteomes" id="UP000244184"/>
    </source>
</evidence>
<sequence>MGRLRSCRLLAAYAKKRDGFGSAGDLLEGGAFYLRFEPYRIVTDLIEDTKTALPKQAFSEIPPALLGREARSLGVPSVVPLRESSPVYRAIEAREALRHWSDGPVEKSDLLTILHSAYQGDAADWREEHEAGLDIGFVVYVSNVENVAPALYRYCPSRQELERAGAMEPGKLEHMVLQREFSLAPAIVVITGKLGAVLCRQGSSGHRQLLVRGGMAAQRMWLASLALGYGGCIFAGIVQKYLYETAKIDGYREMQLVAYAFGNLPQERR</sequence>